<organism evidence="1 2">
    <name type="scientific">Klebsiella variicola</name>
    <dbReference type="NCBI Taxonomy" id="244366"/>
    <lineage>
        <taxon>Bacteria</taxon>
        <taxon>Pseudomonadati</taxon>
        <taxon>Pseudomonadota</taxon>
        <taxon>Gammaproteobacteria</taxon>
        <taxon>Enterobacterales</taxon>
        <taxon>Enterobacteriaceae</taxon>
        <taxon>Klebsiella/Raoultella group</taxon>
        <taxon>Klebsiella</taxon>
        <taxon>Klebsiella pneumoniae complex</taxon>
    </lineage>
</organism>
<evidence type="ECO:0008006" key="3">
    <source>
        <dbReference type="Google" id="ProtNLM"/>
    </source>
</evidence>
<name>A0ABD7P831_KLEVA</name>
<dbReference type="RefSeq" id="WP_097401548.1">
    <property type="nucleotide sequence ID" value="NZ_UKAS01000012.1"/>
</dbReference>
<proteinExistence type="predicted"/>
<dbReference type="EMBL" id="UKAS01000012">
    <property type="protein sequence ID" value="SXF96806.1"/>
    <property type="molecule type" value="Genomic_DNA"/>
</dbReference>
<accession>A0ABD7P831</accession>
<sequence length="613" mass="71658">MIPSYFKKLSETIVKSWVKKRSNYIIVSPPMSDSYLFFKQLVDMNSIKELLGEDARKINITILDTINFKTEFTFAQAVCKGWNIDTERLKTNDPIEMLHCAVEFVTERGEYPVLIIKRFHEALSKLGEDIGTTLRNLEHDFALKTVVELPVSINTLRVKWEQENRELTPFLVSDWGQGHIHKLLKGYDINEIDNLFKSNKLNKEIIIPFFKMTGGLPTIVESLIQDLETINSRSFEPFCISKANDLCRKLHEWFESNNSYYYRKAIIDFADGQEEEKNLNILKSHDWYDILFNKQNELNFKMITYPIRSSLLREINISEDTQKIRDYLDKNNFLKIADIFQNKCTTGADYNSKYSYGRDLASLCHDLSDIHNNSSDWDEIKNKIVKLSIKELPFNNNIKAHLKPWLNISNLLSSYFQQKSKNAGLRVEQFVCETNTTQLSDLLSLLEMRLLDADQNQPFYALQAVISHPESLLQLYCHSKFNLKFWKFDGLEVDCSDISNFIRRPFVMPSKDSTLGFATLLFLSTYLSAKDNMQNVLVQEFNEMEKYLNIYELRKDQVHSMAFIKNSDWSEYRNFCQKMIADIRKSLGITNAYSLSLPNEIFTIYFTNLLKMN</sequence>
<reference evidence="1 2" key="1">
    <citation type="submission" date="2018-08" db="EMBL/GenBank/DDBJ databases">
        <authorList>
            <consortium name="Pathogen Informatics"/>
        </authorList>
    </citation>
    <scope>NUCLEOTIDE SEQUENCE [LARGE SCALE GENOMIC DNA]</scope>
    <source>
        <strain evidence="1 2">EuSCAPE_TR218</strain>
    </source>
</reference>
<evidence type="ECO:0000313" key="2">
    <source>
        <dbReference type="Proteomes" id="UP000258928"/>
    </source>
</evidence>
<comment type="caution">
    <text evidence="1">The sequence shown here is derived from an EMBL/GenBank/DDBJ whole genome shotgun (WGS) entry which is preliminary data.</text>
</comment>
<dbReference type="AlphaFoldDB" id="A0ABD7P831"/>
<gene>
    <name evidence="1" type="ORF">SAMEA3729809_03759</name>
</gene>
<evidence type="ECO:0000313" key="1">
    <source>
        <dbReference type="EMBL" id="SXF96806.1"/>
    </source>
</evidence>
<protein>
    <recommendedName>
        <fullName evidence="3">ATP-binding protein</fullName>
    </recommendedName>
</protein>
<dbReference type="Proteomes" id="UP000258928">
    <property type="component" value="Unassembled WGS sequence"/>
</dbReference>